<dbReference type="InterPro" id="IPR053235">
    <property type="entry name" value="Ser_Thr_kinase"/>
</dbReference>
<reference evidence="2 3" key="1">
    <citation type="submission" date="2024-09" db="EMBL/GenBank/DDBJ databases">
        <title>The Natural Products Discovery Center: Release of the First 8490 Sequenced Strains for Exploring Actinobacteria Biosynthetic Diversity.</title>
        <authorList>
            <person name="Kalkreuter E."/>
            <person name="Kautsar S.A."/>
            <person name="Yang D."/>
            <person name="Bader C.D."/>
            <person name="Teijaro C.N."/>
            <person name="Fluegel L."/>
            <person name="Davis C.M."/>
            <person name="Simpson J.R."/>
            <person name="Lauterbach L."/>
            <person name="Steele A.D."/>
            <person name="Gui C."/>
            <person name="Meng S."/>
            <person name="Li G."/>
            <person name="Viehrig K."/>
            <person name="Ye F."/>
            <person name="Su P."/>
            <person name="Kiefer A.F."/>
            <person name="Nichols A."/>
            <person name="Cepeda A.J."/>
            <person name="Yan W."/>
            <person name="Fan B."/>
            <person name="Jiang Y."/>
            <person name="Adhikari A."/>
            <person name="Zheng C.-J."/>
            <person name="Schuster L."/>
            <person name="Cowan T.M."/>
            <person name="Smanski M.J."/>
            <person name="Chevrette M.G."/>
            <person name="De Carvalho L.P.S."/>
            <person name="Shen B."/>
        </authorList>
    </citation>
    <scope>NUCLEOTIDE SEQUENCE [LARGE SCALE GENOMIC DNA]</scope>
    <source>
        <strain evidence="2 3">NPDC058753</strain>
    </source>
</reference>
<dbReference type="EMBL" id="JBHYPX010000010">
    <property type="protein sequence ID" value="MFE1351849.1"/>
    <property type="molecule type" value="Genomic_DNA"/>
</dbReference>
<dbReference type="Gene3D" id="1.10.510.10">
    <property type="entry name" value="Transferase(Phosphotransferase) domain 1"/>
    <property type="match status" value="1"/>
</dbReference>
<evidence type="ECO:0000313" key="3">
    <source>
        <dbReference type="Proteomes" id="UP001599542"/>
    </source>
</evidence>
<protein>
    <recommendedName>
        <fullName evidence="1">Protein kinase domain-containing protein</fullName>
    </recommendedName>
</protein>
<name>A0ABW6GGS0_9ACTN</name>
<dbReference type="InterPro" id="IPR011009">
    <property type="entry name" value="Kinase-like_dom_sf"/>
</dbReference>
<organism evidence="2 3">
    <name type="scientific">Kitasatospora phosalacinea</name>
    <dbReference type="NCBI Taxonomy" id="2065"/>
    <lineage>
        <taxon>Bacteria</taxon>
        <taxon>Bacillati</taxon>
        <taxon>Actinomycetota</taxon>
        <taxon>Actinomycetes</taxon>
        <taxon>Kitasatosporales</taxon>
        <taxon>Streptomycetaceae</taxon>
        <taxon>Kitasatospora</taxon>
    </lineage>
</organism>
<dbReference type="Proteomes" id="UP001599542">
    <property type="component" value="Unassembled WGS sequence"/>
</dbReference>
<evidence type="ECO:0000259" key="1">
    <source>
        <dbReference type="PROSITE" id="PS50011"/>
    </source>
</evidence>
<feature type="domain" description="Protein kinase" evidence="1">
    <location>
        <begin position="1"/>
        <end position="280"/>
    </location>
</feature>
<comment type="caution">
    <text evidence="2">The sequence shown here is derived from an EMBL/GenBank/DDBJ whole genome shotgun (WGS) entry which is preliminary data.</text>
</comment>
<keyword evidence="3" id="KW-1185">Reference proteome</keyword>
<sequence length="285" mass="30000">MGEFPAEAAAALKAAEALCGPVVLAEVSDRRGSTVWKASGPDGAAAIKLGTGEAAEVTAREASVLDRLPGYQVAVGRISEGVWYVAPWEEGPSTWQQFKPVRAGRDNARPEVLAGAVQVAQAVAVLHGLGWIHGDLQPAHAIHTAGGVRLIDFAWSRQLGETPWTAFRGTMVHLTAPELAAEITAGGQPVLTTFMSDVYALAASLWTCVTGDWLLNYEAAGIDRQSIGPAALLEAIGERAVPLAGTEVWPELQQVLKPVLLGDVKDRPLATELADQLAALHEAGR</sequence>
<dbReference type="PROSITE" id="PS50011">
    <property type="entry name" value="PROTEIN_KINASE_DOM"/>
    <property type="match status" value="1"/>
</dbReference>
<evidence type="ECO:0000313" key="2">
    <source>
        <dbReference type="EMBL" id="MFE1351849.1"/>
    </source>
</evidence>
<dbReference type="Pfam" id="PF00069">
    <property type="entry name" value="Pkinase"/>
    <property type="match status" value="1"/>
</dbReference>
<proteinExistence type="predicted"/>
<gene>
    <name evidence="2" type="ORF">ACFW6T_07660</name>
</gene>
<dbReference type="PANTHER" id="PTHR24361">
    <property type="entry name" value="MITOGEN-ACTIVATED KINASE KINASE KINASE"/>
    <property type="match status" value="1"/>
</dbReference>
<accession>A0ABW6GGS0</accession>
<dbReference type="SUPFAM" id="SSF56112">
    <property type="entry name" value="Protein kinase-like (PK-like)"/>
    <property type="match status" value="1"/>
</dbReference>
<dbReference type="RefSeq" id="WP_380322519.1">
    <property type="nucleotide sequence ID" value="NZ_JBHYPW010000017.1"/>
</dbReference>
<dbReference type="InterPro" id="IPR000719">
    <property type="entry name" value="Prot_kinase_dom"/>
</dbReference>